<dbReference type="InterPro" id="IPR027521">
    <property type="entry name" value="Usb1"/>
</dbReference>
<evidence type="ECO:0000313" key="8">
    <source>
        <dbReference type="EMBL" id="GIL85153.1"/>
    </source>
</evidence>
<sequence length="428" mass="46336">ETFYMKMDQLLQGYASSDDGDATFSQQGHDEDGATNQKLHQHSRKDDISKHDDKHGGGQRSSGCQIAKRPKLKEDPQAAIMERALPQSTPAPAHMNQPTVSRTFLPNPLALLEAPSTEASQDMLARAARPSLLTSALPGPPRVRTFPHVVGNFPTVVLMPVPSMDEALDAVYRRLRRLLPDLEPMTQDPPQEAAGATTGPNRRIGERGVQGRKRDSPGPQVLRVTTVQPHRGYHISLSRTVAIRHPQIAPLTELLAERLKAVGSGFQVALAGLRSFTNDEDSRSFVSVMVTHGSSQICSMIRQVDTVFQQHGLPAFHEVPLPHVSVGWLPGDQQGKIDEALRRLPTVRPPAVLEVGRMRPLGPHPSEQIVTCAAAAAAAAANVSTSTATGAVAAPEELICSWQASRAVCVVGQREYEVWAASRTEKGT</sequence>
<dbReference type="GO" id="GO:0016829">
    <property type="term" value="F:lyase activity"/>
    <property type="evidence" value="ECO:0007669"/>
    <property type="project" value="UniProtKB-KW"/>
</dbReference>
<proteinExistence type="predicted"/>
<keyword evidence="4" id="KW-0539">Nucleus</keyword>
<protein>
    <recommendedName>
        <fullName evidence="5">U6 snRNA phosphodiesterase 1</fullName>
    </recommendedName>
    <alternativeName>
        <fullName evidence="6">3'-5' RNA exonuclease USB1</fullName>
    </alternativeName>
</protein>
<evidence type="ECO:0000256" key="3">
    <source>
        <dbReference type="ARBA" id="ARBA00023239"/>
    </source>
</evidence>
<dbReference type="EMBL" id="BNCP01000032">
    <property type="protein sequence ID" value="GIL85153.1"/>
    <property type="molecule type" value="Genomic_DNA"/>
</dbReference>
<dbReference type="GO" id="GO:0034477">
    <property type="term" value="P:U6 snRNA 3'-end processing"/>
    <property type="evidence" value="ECO:0007669"/>
    <property type="project" value="InterPro"/>
</dbReference>
<dbReference type="GO" id="GO:0005634">
    <property type="term" value="C:nucleus"/>
    <property type="evidence" value="ECO:0007669"/>
    <property type="project" value="TreeGrafter"/>
</dbReference>
<evidence type="ECO:0000313" key="9">
    <source>
        <dbReference type="Proteomes" id="UP000747110"/>
    </source>
</evidence>
<evidence type="ECO:0000256" key="7">
    <source>
        <dbReference type="SAM" id="MobiDB-lite"/>
    </source>
</evidence>
<dbReference type="PANTHER" id="PTHR13522:SF3">
    <property type="entry name" value="U6 SNRNA PHOSPHODIESTERASE 1"/>
    <property type="match status" value="1"/>
</dbReference>
<accession>A0A8J4FUT2</accession>
<keyword evidence="9" id="KW-1185">Reference proteome</keyword>
<evidence type="ECO:0000256" key="1">
    <source>
        <dbReference type="ARBA" id="ARBA00022722"/>
    </source>
</evidence>
<keyword evidence="2" id="KW-0378">Hydrolase</keyword>
<name>A0A8J4FUT2_9CHLO</name>
<evidence type="ECO:0000256" key="6">
    <source>
        <dbReference type="ARBA" id="ARBA00030030"/>
    </source>
</evidence>
<feature type="region of interest" description="Disordered" evidence="7">
    <location>
        <begin position="183"/>
        <end position="221"/>
    </location>
</feature>
<organism evidence="8 9">
    <name type="scientific">Volvox reticuliferus</name>
    <dbReference type="NCBI Taxonomy" id="1737510"/>
    <lineage>
        <taxon>Eukaryota</taxon>
        <taxon>Viridiplantae</taxon>
        <taxon>Chlorophyta</taxon>
        <taxon>core chlorophytes</taxon>
        <taxon>Chlorophyceae</taxon>
        <taxon>CS clade</taxon>
        <taxon>Chlamydomonadales</taxon>
        <taxon>Volvocaceae</taxon>
        <taxon>Volvox</taxon>
    </lineage>
</organism>
<dbReference type="Pfam" id="PF09749">
    <property type="entry name" value="HVSL"/>
    <property type="match status" value="1"/>
</dbReference>
<feature type="non-terminal residue" evidence="8">
    <location>
        <position position="1"/>
    </location>
</feature>
<dbReference type="PANTHER" id="PTHR13522">
    <property type="entry name" value="U6 SNRNA PHOSPHODIESTERASE 1"/>
    <property type="match status" value="1"/>
</dbReference>
<dbReference type="AlphaFoldDB" id="A0A8J4FUT2"/>
<evidence type="ECO:0000256" key="4">
    <source>
        <dbReference type="ARBA" id="ARBA00023242"/>
    </source>
</evidence>
<evidence type="ECO:0000256" key="5">
    <source>
        <dbReference type="ARBA" id="ARBA00029543"/>
    </source>
</evidence>
<reference evidence="8" key="1">
    <citation type="journal article" date="2021" name="Proc. Natl. Acad. Sci. U.S.A.">
        <title>Three genomes in the algal genus Volvox reveal the fate of a haploid sex-determining region after a transition to homothallism.</title>
        <authorList>
            <person name="Yamamoto K."/>
            <person name="Hamaji T."/>
            <person name="Kawai-Toyooka H."/>
            <person name="Matsuzaki R."/>
            <person name="Takahashi F."/>
            <person name="Nishimura Y."/>
            <person name="Kawachi M."/>
            <person name="Noguchi H."/>
            <person name="Minakuchi Y."/>
            <person name="Umen J.G."/>
            <person name="Toyoda A."/>
            <person name="Nozaki H."/>
        </authorList>
    </citation>
    <scope>NUCLEOTIDE SEQUENCE</scope>
    <source>
        <strain evidence="8">NIES-3786</strain>
    </source>
</reference>
<dbReference type="OrthoDB" id="544844at2759"/>
<evidence type="ECO:0000256" key="2">
    <source>
        <dbReference type="ARBA" id="ARBA00022801"/>
    </source>
</evidence>
<dbReference type="Proteomes" id="UP000747110">
    <property type="component" value="Unassembled WGS sequence"/>
</dbReference>
<dbReference type="Gene3D" id="3.90.1140.10">
    <property type="entry name" value="Cyclic phosphodiesterase"/>
    <property type="match status" value="1"/>
</dbReference>
<gene>
    <name evidence="8" type="ORF">Vretifemale_13559</name>
</gene>
<dbReference type="GO" id="GO:0000175">
    <property type="term" value="F:3'-5'-RNA exonuclease activity"/>
    <property type="evidence" value="ECO:0007669"/>
    <property type="project" value="TreeGrafter"/>
</dbReference>
<keyword evidence="1" id="KW-0540">Nuclease</keyword>
<feature type="region of interest" description="Disordered" evidence="7">
    <location>
        <begin position="15"/>
        <end position="76"/>
    </location>
</feature>
<comment type="caution">
    <text evidence="8">The sequence shown here is derived from an EMBL/GenBank/DDBJ whole genome shotgun (WGS) entry which is preliminary data.</text>
</comment>
<feature type="compositionally biased region" description="Basic and acidic residues" evidence="7">
    <location>
        <begin position="44"/>
        <end position="56"/>
    </location>
</feature>
<keyword evidence="3" id="KW-0456">Lyase</keyword>